<name>A0A1I8FDD4_9PLAT</name>
<dbReference type="GO" id="GO:0005261">
    <property type="term" value="F:monoatomic cation channel activity"/>
    <property type="evidence" value="ECO:0007669"/>
    <property type="project" value="InterPro"/>
</dbReference>
<dbReference type="InterPro" id="IPR028823">
    <property type="entry name" value="NALCN"/>
</dbReference>
<evidence type="ECO:0000313" key="8">
    <source>
        <dbReference type="Proteomes" id="UP000095280"/>
    </source>
</evidence>
<dbReference type="InterPro" id="IPR027359">
    <property type="entry name" value="Volt_channel_dom_sf"/>
</dbReference>
<dbReference type="PANTHER" id="PTHR46141">
    <property type="entry name" value="SODIUM LEAK CHANNEL NON-SELECTIVE PROTEIN"/>
    <property type="match status" value="1"/>
</dbReference>
<dbReference type="WBParaSite" id="maker-unitig_30287-snap-gene-0.2-mRNA-1">
    <property type="protein sequence ID" value="maker-unitig_30287-snap-gene-0.2-mRNA-1"/>
    <property type="gene ID" value="maker-unitig_30287-snap-gene-0.2"/>
</dbReference>
<keyword evidence="8" id="KW-1185">Reference proteome</keyword>
<keyword evidence="3 6" id="KW-1133">Transmembrane helix</keyword>
<dbReference type="Gene3D" id="1.10.287.70">
    <property type="match status" value="1"/>
</dbReference>
<dbReference type="PANTHER" id="PTHR46141:SF1">
    <property type="entry name" value="SODIUM LEAK CHANNEL NALCN"/>
    <property type="match status" value="1"/>
</dbReference>
<evidence type="ECO:0000256" key="1">
    <source>
        <dbReference type="ARBA" id="ARBA00004141"/>
    </source>
</evidence>
<dbReference type="Gene3D" id="1.20.120.350">
    <property type="entry name" value="Voltage-gated potassium channels. Chain C"/>
    <property type="match status" value="1"/>
</dbReference>
<evidence type="ECO:0000256" key="5">
    <source>
        <dbReference type="SAM" id="MobiDB-lite"/>
    </source>
</evidence>
<accession>A0A1I8FDD4</accession>
<evidence type="ECO:0000259" key="7">
    <source>
        <dbReference type="Pfam" id="PF00520"/>
    </source>
</evidence>
<evidence type="ECO:0000256" key="2">
    <source>
        <dbReference type="ARBA" id="ARBA00022692"/>
    </source>
</evidence>
<dbReference type="GO" id="GO:0005886">
    <property type="term" value="C:plasma membrane"/>
    <property type="evidence" value="ECO:0007669"/>
    <property type="project" value="TreeGrafter"/>
</dbReference>
<organism evidence="8 9">
    <name type="scientific">Macrostomum lignano</name>
    <dbReference type="NCBI Taxonomy" id="282301"/>
    <lineage>
        <taxon>Eukaryota</taxon>
        <taxon>Metazoa</taxon>
        <taxon>Spiralia</taxon>
        <taxon>Lophotrochozoa</taxon>
        <taxon>Platyhelminthes</taxon>
        <taxon>Rhabditophora</taxon>
        <taxon>Macrostomorpha</taxon>
        <taxon>Macrostomida</taxon>
        <taxon>Macrostomidae</taxon>
        <taxon>Macrostomum</taxon>
    </lineage>
</organism>
<dbReference type="Pfam" id="PF00520">
    <property type="entry name" value="Ion_trans"/>
    <property type="match status" value="1"/>
</dbReference>
<dbReference type="GO" id="GO:0032230">
    <property type="term" value="P:positive regulation of synaptic transmission, GABAergic"/>
    <property type="evidence" value="ECO:0007669"/>
    <property type="project" value="TreeGrafter"/>
</dbReference>
<evidence type="ECO:0000256" key="3">
    <source>
        <dbReference type="ARBA" id="ARBA00022989"/>
    </source>
</evidence>
<reference evidence="9" key="1">
    <citation type="submission" date="2016-11" db="UniProtKB">
        <authorList>
            <consortium name="WormBaseParasite"/>
        </authorList>
    </citation>
    <scope>IDENTIFICATION</scope>
</reference>
<evidence type="ECO:0000313" key="9">
    <source>
        <dbReference type="WBParaSite" id="maker-unitig_30287-snap-gene-0.2-mRNA-1"/>
    </source>
</evidence>
<dbReference type="InterPro" id="IPR005821">
    <property type="entry name" value="Ion_trans_dom"/>
</dbReference>
<keyword evidence="4 6" id="KW-0472">Membrane</keyword>
<protein>
    <submittedName>
        <fullName evidence="9">Ion_trans domain-containing protein</fullName>
    </submittedName>
</protein>
<evidence type="ECO:0000256" key="6">
    <source>
        <dbReference type="SAM" id="Phobius"/>
    </source>
</evidence>
<evidence type="ECO:0000256" key="4">
    <source>
        <dbReference type="ARBA" id="ARBA00023136"/>
    </source>
</evidence>
<sequence>NSLVYVCYMLHINTVQPGSLEQWLMVLRCIRPLRIFCLMPQLRRVVYELVRGFREIFMVSVLLFVFIFIFAIYGVHIFGGRLGICNDRSKRTRAECVGTFYRKVFVTKLNLDGEAPQILVPRVWANPRNFNFDTIGNALLALFEVLSLEGWVEVRDVIMNRVSPVARRLHSPVRLHRLHDRPSPCLSELWWPTTARTRAQRCFTVDQRRWLDLKGRIKLTQPLRIPPRPNIVPQASDGNGCGPGGWTLLLVQRAQFNYSQAFTNCAVACTMLFMAEVALKCIALSFSGYWQSWRNRFDCRIVTLAGFLWIILPLHRHDSRWLVFALFVRRYRLAGGDPAPVHHHWQASDTEMLMLTVLIHDRPIQAFLARRLPAGRRTAAAPPPLDEVSTKMSPRATASAG</sequence>
<dbReference type="Proteomes" id="UP000095280">
    <property type="component" value="Unplaced"/>
</dbReference>
<keyword evidence="2 6" id="KW-0812">Transmembrane</keyword>
<feature type="region of interest" description="Disordered" evidence="5">
    <location>
        <begin position="378"/>
        <end position="401"/>
    </location>
</feature>
<dbReference type="AlphaFoldDB" id="A0A1I8FDD4"/>
<feature type="domain" description="Ion transport" evidence="7">
    <location>
        <begin position="6"/>
        <end position="162"/>
    </location>
</feature>
<dbReference type="GO" id="GO:0032224">
    <property type="term" value="P:positive regulation of synaptic transmission, cholinergic"/>
    <property type="evidence" value="ECO:0007669"/>
    <property type="project" value="TreeGrafter"/>
</dbReference>
<proteinExistence type="predicted"/>
<dbReference type="SUPFAM" id="SSF81324">
    <property type="entry name" value="Voltage-gated potassium channels"/>
    <property type="match status" value="1"/>
</dbReference>
<comment type="subcellular location">
    <subcellularLocation>
        <location evidence="1">Membrane</location>
        <topology evidence="1">Multi-pass membrane protein</topology>
    </subcellularLocation>
</comment>
<feature type="transmembrane region" description="Helical" evidence="6">
    <location>
        <begin position="56"/>
        <end position="84"/>
    </location>
</feature>